<reference evidence="2 3" key="1">
    <citation type="submission" date="2019-11" db="EMBL/GenBank/DDBJ databases">
        <authorList>
            <person name="Zhang J."/>
            <person name="Sun C."/>
        </authorList>
    </citation>
    <scope>NUCLEOTIDE SEQUENCE [LARGE SCALE GENOMIC DNA]</scope>
    <source>
        <strain evidence="3">sp2</strain>
    </source>
</reference>
<accession>A0A6I6D0G7</accession>
<dbReference type="RefSeq" id="WP_156227394.1">
    <property type="nucleotide sequence ID" value="NZ_CP046415.1"/>
</dbReference>
<dbReference type="InterPro" id="IPR036388">
    <property type="entry name" value="WH-like_DNA-bd_sf"/>
</dbReference>
<dbReference type="AlphaFoldDB" id="A0A6I6D0G7"/>
<name>A0A6I6D0G7_9GAMM</name>
<evidence type="ECO:0000313" key="3">
    <source>
        <dbReference type="Proteomes" id="UP000427716"/>
    </source>
</evidence>
<dbReference type="Proteomes" id="UP000427716">
    <property type="component" value="Chromosome"/>
</dbReference>
<dbReference type="InterPro" id="IPR036390">
    <property type="entry name" value="WH_DNA-bd_sf"/>
</dbReference>
<protein>
    <submittedName>
        <fullName evidence="2">AAA family ATPase</fullName>
    </submittedName>
</protein>
<dbReference type="KEGG" id="ghl:GM160_00705"/>
<evidence type="ECO:0000313" key="2">
    <source>
        <dbReference type="EMBL" id="QGT77517.1"/>
    </source>
</evidence>
<dbReference type="InterPro" id="IPR027417">
    <property type="entry name" value="P-loop_NTPase"/>
</dbReference>
<dbReference type="EMBL" id="CP046415">
    <property type="protein sequence ID" value="QGT77517.1"/>
    <property type="molecule type" value="Genomic_DNA"/>
</dbReference>
<dbReference type="InterPro" id="IPR011991">
    <property type="entry name" value="ArsR-like_HTH"/>
</dbReference>
<dbReference type="CDD" id="cd01125">
    <property type="entry name" value="RepA_RSF1010_like"/>
    <property type="match status" value="1"/>
</dbReference>
<dbReference type="SUPFAM" id="SSF52540">
    <property type="entry name" value="P-loop containing nucleoside triphosphate hydrolases"/>
    <property type="match status" value="1"/>
</dbReference>
<keyword evidence="3" id="KW-1185">Reference proteome</keyword>
<dbReference type="InterPro" id="IPR038724">
    <property type="entry name" value="RepA"/>
</dbReference>
<evidence type="ECO:0000259" key="1">
    <source>
        <dbReference type="Pfam" id="PF12802"/>
    </source>
</evidence>
<proteinExistence type="predicted"/>
<dbReference type="Pfam" id="PF12802">
    <property type="entry name" value="MarR_2"/>
    <property type="match status" value="1"/>
</dbReference>
<dbReference type="Pfam" id="PF13481">
    <property type="entry name" value="AAA_25"/>
    <property type="match status" value="1"/>
</dbReference>
<dbReference type="GO" id="GO:0003700">
    <property type="term" value="F:DNA-binding transcription factor activity"/>
    <property type="evidence" value="ECO:0007669"/>
    <property type="project" value="InterPro"/>
</dbReference>
<dbReference type="Gene3D" id="3.40.50.300">
    <property type="entry name" value="P-loop containing nucleotide triphosphate hydrolases"/>
    <property type="match status" value="1"/>
</dbReference>
<sequence>MASTKPRLLKPNIEAIPQELQDRPQWVVWKADEITKGDGTEKITKVPHNPKNGRKASIKKPDHWGTFDQAADAYLMGGYTGLGFVFTADDPFVGIDLDNCFDETGELREDARQAVDTVKSFTERSPSGNGLHIICKADIPAGRCENSTGREMYRKDRFFTITADVVGGHSEVIDATEPVRKLYRDWFGEQSESETATPASLEWDETAEIVPLAEMPVSDHCKRLVSGGDGMERYTDEADSPDRSAALLAVCTEMVMSGINKESILTALTDPDHYLAGAALERRGGVASAMDWLWKYTLSKAFQVYQERLDEFEDCSLEPEPEPKKKKRRRKRLTFTSAAELIKEIPPTDWLIGSYLQADTMNVLFGAPKVGKSFLALDMACCIATGRDWHGHPVKQGSVFYIAGEGHGGIRKRLKAWAIKHGVTPDKVLVSNMATNLTDEEVTENVLDQFDDLADIHGTPALIVVDTLARNFGGKDEDNNQDMGLFVHNIDTFKLEFGAATLIVHHTKKNNKEEYRGASALEGAADATHLVKKKGDGLVLEGKLMKDAAPPSPKAFHLQSVHLEEIDEESAVPVPSGEETPSPVHGMSPQQRQIWEQLESLAMFDDDGAVTQKELTTVCGLARGAVSTAVKRFETLGLVTTEKNGRENLIRLTEK</sequence>
<organism evidence="2 3">
    <name type="scientific">Guyparkeria halophila</name>
    <dbReference type="NCBI Taxonomy" id="47960"/>
    <lineage>
        <taxon>Bacteria</taxon>
        <taxon>Pseudomonadati</taxon>
        <taxon>Pseudomonadota</taxon>
        <taxon>Gammaproteobacteria</taxon>
        <taxon>Chromatiales</taxon>
        <taxon>Thioalkalibacteraceae</taxon>
        <taxon>Guyparkeria</taxon>
    </lineage>
</organism>
<dbReference type="CDD" id="cd00090">
    <property type="entry name" value="HTH_ARSR"/>
    <property type="match status" value="1"/>
</dbReference>
<dbReference type="Gene3D" id="1.10.10.10">
    <property type="entry name" value="Winged helix-like DNA-binding domain superfamily/Winged helix DNA-binding domain"/>
    <property type="match status" value="1"/>
</dbReference>
<dbReference type="InterPro" id="IPR000835">
    <property type="entry name" value="HTH_MarR-typ"/>
</dbReference>
<gene>
    <name evidence="2" type="ORF">GM160_00705</name>
</gene>
<feature type="domain" description="HTH marR-type" evidence="1">
    <location>
        <begin position="595"/>
        <end position="645"/>
    </location>
</feature>
<dbReference type="SUPFAM" id="SSF46785">
    <property type="entry name" value="Winged helix' DNA-binding domain"/>
    <property type="match status" value="1"/>
</dbReference>